<evidence type="ECO:0000313" key="8">
    <source>
        <dbReference type="Proteomes" id="UP000000702"/>
    </source>
</evidence>
<protein>
    <submittedName>
        <fullName evidence="7">WGS project CAEQ00000000 data, annotated contig 2359</fullName>
    </submittedName>
</protein>
<gene>
    <name evidence="7" type="ORF">TCIL3000_0_58430</name>
</gene>
<sequence length="271" mass="31614">MEEAAQLLEKWKYVVPVTVAVTRHALLFGAVFLGFVLYNRTVIPSVGRLVTRRIADRPQCLQKLTPKDRLFITLSKLFTVAFVYHAYSFVVNTEVSNISVSFYDITVVLRGLVWMPVHVAALFIIYDFFYTPFHWALHWPPIYPLIHKHHHRQITPFRGNDDAINDHPIEYIIGEYNHILALYLLTRIVPAGQVHALSAVMFVFIGGTLASLNHTRIDLFIPYIFNVRAHDLHHSHFRYNYGQYIMLWDWVFGTYKCSRSQGSHQQEKCLR</sequence>
<organism evidence="7 8">
    <name type="scientific">Trypanosoma congolense (strain IL3000)</name>
    <dbReference type="NCBI Taxonomy" id="1068625"/>
    <lineage>
        <taxon>Eukaryota</taxon>
        <taxon>Discoba</taxon>
        <taxon>Euglenozoa</taxon>
        <taxon>Kinetoplastea</taxon>
        <taxon>Metakinetoplastina</taxon>
        <taxon>Trypanosomatida</taxon>
        <taxon>Trypanosomatidae</taxon>
        <taxon>Trypanosoma</taxon>
        <taxon>Nannomonas</taxon>
    </lineage>
</organism>
<feature type="domain" description="Fatty acid hydroxylase" evidence="6">
    <location>
        <begin position="120"/>
        <end position="254"/>
    </location>
</feature>
<evidence type="ECO:0000256" key="3">
    <source>
        <dbReference type="ARBA" id="ARBA00022989"/>
    </source>
</evidence>
<dbReference type="GO" id="GO:0008610">
    <property type="term" value="P:lipid biosynthetic process"/>
    <property type="evidence" value="ECO:0007669"/>
    <property type="project" value="InterPro"/>
</dbReference>
<dbReference type="GO" id="GO:0016491">
    <property type="term" value="F:oxidoreductase activity"/>
    <property type="evidence" value="ECO:0007669"/>
    <property type="project" value="InterPro"/>
</dbReference>
<dbReference type="EMBL" id="CAEQ01001863">
    <property type="protein sequence ID" value="CCD15312.1"/>
    <property type="molecule type" value="Genomic_DNA"/>
</dbReference>
<name>F9WDF9_TRYCI</name>
<keyword evidence="8" id="KW-1185">Reference proteome</keyword>
<accession>F9WDF9</accession>
<dbReference type="InterPro" id="IPR050307">
    <property type="entry name" value="Sterol_Desaturase_Related"/>
</dbReference>
<evidence type="ECO:0000313" key="7">
    <source>
        <dbReference type="EMBL" id="CCD15312.1"/>
    </source>
</evidence>
<dbReference type="GO" id="GO:0005506">
    <property type="term" value="F:iron ion binding"/>
    <property type="evidence" value="ECO:0007669"/>
    <property type="project" value="InterPro"/>
</dbReference>
<dbReference type="PANTHER" id="PTHR11863">
    <property type="entry name" value="STEROL DESATURASE"/>
    <property type="match status" value="1"/>
</dbReference>
<keyword evidence="4 5" id="KW-0472">Membrane</keyword>
<dbReference type="Pfam" id="PF04116">
    <property type="entry name" value="FA_hydroxylase"/>
    <property type="match status" value="1"/>
</dbReference>
<evidence type="ECO:0000259" key="6">
    <source>
        <dbReference type="Pfam" id="PF04116"/>
    </source>
</evidence>
<dbReference type="GO" id="GO:0016020">
    <property type="term" value="C:membrane"/>
    <property type="evidence" value="ECO:0007669"/>
    <property type="project" value="UniProtKB-SubCell"/>
</dbReference>
<evidence type="ECO:0000256" key="2">
    <source>
        <dbReference type="ARBA" id="ARBA00022692"/>
    </source>
</evidence>
<feature type="transmembrane region" description="Helical" evidence="5">
    <location>
        <begin position="107"/>
        <end position="129"/>
    </location>
</feature>
<comment type="caution">
    <text evidence="7">The sequence shown here is derived from an EMBL/GenBank/DDBJ whole genome shotgun (WGS) entry which is preliminary data.</text>
</comment>
<dbReference type="VEuPathDB" id="TriTrypDB:TcIL3000_0_58430"/>
<feature type="transmembrane region" description="Helical" evidence="5">
    <location>
        <begin position="70"/>
        <end position="87"/>
    </location>
</feature>
<evidence type="ECO:0000256" key="4">
    <source>
        <dbReference type="ARBA" id="ARBA00023136"/>
    </source>
</evidence>
<evidence type="ECO:0000256" key="1">
    <source>
        <dbReference type="ARBA" id="ARBA00004370"/>
    </source>
</evidence>
<dbReference type="Proteomes" id="UP000000702">
    <property type="component" value="Unassembled WGS sequence"/>
</dbReference>
<feature type="transmembrane region" description="Helical" evidence="5">
    <location>
        <begin position="20"/>
        <end position="38"/>
    </location>
</feature>
<dbReference type="InterPro" id="IPR006694">
    <property type="entry name" value="Fatty_acid_hydroxylase"/>
</dbReference>
<reference evidence="7 8" key="2">
    <citation type="journal article" date="2012" name="Proc. Natl. Acad. Sci. U.S.A.">
        <title>Antigenic diversity is generated by distinct evolutionary mechanisms in African trypanosome species.</title>
        <authorList>
            <person name="Jackson A.P."/>
            <person name="Berry A."/>
            <person name="Aslett M."/>
            <person name="Allison H.C."/>
            <person name="Burton P."/>
            <person name="Vavrova-Anderson J."/>
            <person name="Brown R."/>
            <person name="Browne H."/>
            <person name="Corton N."/>
            <person name="Hauser H."/>
            <person name="Gamble J."/>
            <person name="Gilderthorp R."/>
            <person name="Marcello L."/>
            <person name="McQuillan J."/>
            <person name="Otto T.D."/>
            <person name="Quail M.A."/>
            <person name="Sanders M.J."/>
            <person name="van Tonder A."/>
            <person name="Ginger M.L."/>
            <person name="Field M.C."/>
            <person name="Barry J.D."/>
            <person name="Hertz-Fowler C."/>
            <person name="Berriman M."/>
        </authorList>
    </citation>
    <scope>NUCLEOTIDE SEQUENCE [LARGE SCALE GENOMIC DNA]</scope>
    <source>
        <strain evidence="7 8">IL3000</strain>
    </source>
</reference>
<reference evidence="8" key="1">
    <citation type="submission" date="2011-07" db="EMBL/GenBank/DDBJ databases">
        <title>Divergent evolution of antigenic variation in African trypanosomes.</title>
        <authorList>
            <person name="Jackson A.P."/>
            <person name="Berry A."/>
            <person name="Allison H.C."/>
            <person name="Burton P."/>
            <person name="Anderson J."/>
            <person name="Aslett M."/>
            <person name="Brown R."/>
            <person name="Corton N."/>
            <person name="Harris D."/>
            <person name="Hauser H."/>
            <person name="Gamble J."/>
            <person name="Gilderthorp R."/>
            <person name="McQuillan J."/>
            <person name="Quail M.A."/>
            <person name="Sanders M."/>
            <person name="Van Tonder A."/>
            <person name="Ginger M.L."/>
            <person name="Donelson J.E."/>
            <person name="Field M.C."/>
            <person name="Barry J.D."/>
            <person name="Berriman M."/>
            <person name="Hertz-Fowler C."/>
        </authorList>
    </citation>
    <scope>NUCLEOTIDE SEQUENCE [LARGE SCALE GENOMIC DNA]</scope>
    <source>
        <strain evidence="8">IL3000</strain>
    </source>
</reference>
<keyword evidence="3 5" id="KW-1133">Transmembrane helix</keyword>
<proteinExistence type="predicted"/>
<evidence type="ECO:0000256" key="5">
    <source>
        <dbReference type="SAM" id="Phobius"/>
    </source>
</evidence>
<comment type="subcellular location">
    <subcellularLocation>
        <location evidence="1">Membrane</location>
    </subcellularLocation>
</comment>
<dbReference type="AlphaFoldDB" id="F9WDF9"/>
<keyword evidence="2 5" id="KW-0812">Transmembrane</keyword>